<keyword evidence="5" id="KW-0479">Metal-binding</keyword>
<dbReference type="PANTHER" id="PTHR23235:SF42">
    <property type="entry name" value="EARLY GROWTH RESPONSE PROTEIN 1"/>
    <property type="match status" value="1"/>
</dbReference>
<feature type="domain" description="C2H2-type" evidence="16">
    <location>
        <begin position="352"/>
        <end position="381"/>
    </location>
</feature>
<keyword evidence="12" id="KW-0804">Transcription</keyword>
<feature type="compositionally biased region" description="Polar residues" evidence="15">
    <location>
        <begin position="223"/>
        <end position="233"/>
    </location>
</feature>
<dbReference type="PANTHER" id="PTHR23235">
    <property type="entry name" value="KRUEPPEL-LIKE TRANSCRIPTION FACTOR"/>
    <property type="match status" value="1"/>
</dbReference>
<feature type="region of interest" description="Disordered" evidence="15">
    <location>
        <begin position="205"/>
        <end position="234"/>
    </location>
</feature>
<feature type="domain" description="C2H2-type" evidence="16">
    <location>
        <begin position="382"/>
        <end position="409"/>
    </location>
</feature>
<evidence type="ECO:0000256" key="8">
    <source>
        <dbReference type="ARBA" id="ARBA00023015"/>
    </source>
</evidence>
<evidence type="ECO:0000313" key="18">
    <source>
        <dbReference type="Proteomes" id="UP000245119"/>
    </source>
</evidence>
<evidence type="ECO:0000256" key="4">
    <source>
        <dbReference type="ARBA" id="ARBA00022490"/>
    </source>
</evidence>
<sequence>MIMDGLDTLTQVALADVSSFCFDTRALESAGRHASETFEDSLNTPVTTSSDNTFFGPDTLEPPPITATANIVASINIPDTKTVEAMLPHRPHVSSTASSSSGSGSVCSTGTSGTTHTITYKGTLVTTAMPHPGTVSEAGGPAQPNFASIFSPLSPIISALFNPPQSTSTSTFHSGFPRHQVPSSTYQPSVCDFPVPCSSVNDTAPTFTSTSPSPASVSSPMSQQDPDSYSQGFGSPLTPCSPESQMTMQDPAMQISEFDPVKQQTVNADLCWTIAPTSAGPQSQLPDFSKLQVASAQLSFLSGPIKTEPGTKGTPHAVLSQPYQQNPLKLLPVKPRKYPNRPSKTPPHERPYACPVDNCDRRFSRSDELTRHIRIHTGQKPFQCKVCGRSFSRSDHLTTHVRTHTGEKPFSCDVCGRKFARSDEKKRHAKVHMKQRGKKDSKLLTSTAVSLPSATSTSSSHTMARTTTSATVVSQSFQDSLCASAHSASGTLPLVVDSAGLCSVSGMESSCTSSLPWW</sequence>
<dbReference type="Gene3D" id="3.30.160.60">
    <property type="entry name" value="Classic Zinc Finger"/>
    <property type="match status" value="3"/>
</dbReference>
<comment type="caution">
    <text evidence="17">The sequence shown here is derived from an EMBL/GenBank/DDBJ whole genome shotgun (WGS) entry which is preliminary data.</text>
</comment>
<evidence type="ECO:0000256" key="2">
    <source>
        <dbReference type="ARBA" id="ARBA00004496"/>
    </source>
</evidence>
<dbReference type="PROSITE" id="PS00028">
    <property type="entry name" value="ZINC_FINGER_C2H2_1"/>
    <property type="match status" value="3"/>
</dbReference>
<keyword evidence="6 14" id="KW-0863">Zinc-finger</keyword>
<dbReference type="SUPFAM" id="SSF57667">
    <property type="entry name" value="beta-beta-alpha zinc fingers"/>
    <property type="match status" value="2"/>
</dbReference>
<dbReference type="GO" id="GO:0005634">
    <property type="term" value="C:nucleus"/>
    <property type="evidence" value="ECO:0007669"/>
    <property type="project" value="UniProtKB-SubCell"/>
</dbReference>
<keyword evidence="8" id="KW-0805">Transcription regulation</keyword>
<evidence type="ECO:0000256" key="6">
    <source>
        <dbReference type="ARBA" id="ARBA00022771"/>
    </source>
</evidence>
<dbReference type="Pfam" id="PF00096">
    <property type="entry name" value="zf-C2H2"/>
    <property type="match status" value="2"/>
</dbReference>
<evidence type="ECO:0000256" key="3">
    <source>
        <dbReference type="ARBA" id="ARBA00005682"/>
    </source>
</evidence>
<dbReference type="FunFam" id="3.30.160.60:FF:000515">
    <property type="entry name" value="early growth response protein 4"/>
    <property type="match status" value="1"/>
</dbReference>
<dbReference type="OrthoDB" id="8197458at2759"/>
<keyword evidence="4" id="KW-0963">Cytoplasm</keyword>
<comment type="subcellular location">
    <subcellularLocation>
        <location evidence="2">Cytoplasm</location>
    </subcellularLocation>
    <subcellularLocation>
        <location evidence="1">Nucleus</location>
    </subcellularLocation>
</comment>
<evidence type="ECO:0000256" key="9">
    <source>
        <dbReference type="ARBA" id="ARBA00023108"/>
    </source>
</evidence>
<feature type="domain" description="C2H2-type" evidence="16">
    <location>
        <begin position="410"/>
        <end position="437"/>
    </location>
</feature>
<dbReference type="GO" id="GO:0000981">
    <property type="term" value="F:DNA-binding transcription factor activity, RNA polymerase II-specific"/>
    <property type="evidence" value="ECO:0007669"/>
    <property type="project" value="TreeGrafter"/>
</dbReference>
<dbReference type="InterPro" id="IPR036236">
    <property type="entry name" value="Znf_C2H2_sf"/>
</dbReference>
<evidence type="ECO:0000256" key="1">
    <source>
        <dbReference type="ARBA" id="ARBA00004123"/>
    </source>
</evidence>
<gene>
    <name evidence="17" type="ORF">C0Q70_10247</name>
</gene>
<keyword evidence="10" id="KW-0238">DNA-binding</keyword>
<keyword evidence="18" id="KW-1185">Reference proteome</keyword>
<dbReference type="GO" id="GO:0008270">
    <property type="term" value="F:zinc ion binding"/>
    <property type="evidence" value="ECO:0007669"/>
    <property type="project" value="UniProtKB-KW"/>
</dbReference>
<feature type="compositionally biased region" description="Low complexity" evidence="15">
    <location>
        <begin position="205"/>
        <end position="222"/>
    </location>
</feature>
<dbReference type="AlphaFoldDB" id="A0A2T7PC26"/>
<keyword evidence="11" id="KW-0010">Activator</keyword>
<feature type="region of interest" description="Disordered" evidence="15">
    <location>
        <begin position="91"/>
        <end position="112"/>
    </location>
</feature>
<evidence type="ECO:0000256" key="13">
    <source>
        <dbReference type="ARBA" id="ARBA00023242"/>
    </source>
</evidence>
<protein>
    <recommendedName>
        <fullName evidence="16">C2H2-type domain-containing protein</fullName>
    </recommendedName>
</protein>
<feature type="compositionally biased region" description="Low complexity" evidence="15">
    <location>
        <begin position="94"/>
        <end position="112"/>
    </location>
</feature>
<dbReference type="Proteomes" id="UP000245119">
    <property type="component" value="Linkage Group LG5"/>
</dbReference>
<dbReference type="EMBL" id="PZQS01000005">
    <property type="protein sequence ID" value="PVD30971.1"/>
    <property type="molecule type" value="Genomic_DNA"/>
</dbReference>
<evidence type="ECO:0000313" key="17">
    <source>
        <dbReference type="EMBL" id="PVD30971.1"/>
    </source>
</evidence>
<evidence type="ECO:0000256" key="14">
    <source>
        <dbReference type="PROSITE-ProRule" id="PRU00042"/>
    </source>
</evidence>
<feature type="region of interest" description="Disordered" evidence="15">
    <location>
        <begin position="332"/>
        <end position="353"/>
    </location>
</feature>
<evidence type="ECO:0000256" key="5">
    <source>
        <dbReference type="ARBA" id="ARBA00022723"/>
    </source>
</evidence>
<evidence type="ECO:0000256" key="7">
    <source>
        <dbReference type="ARBA" id="ARBA00022833"/>
    </source>
</evidence>
<evidence type="ECO:0000256" key="12">
    <source>
        <dbReference type="ARBA" id="ARBA00023163"/>
    </source>
</evidence>
<dbReference type="InterPro" id="IPR013087">
    <property type="entry name" value="Znf_C2H2_type"/>
</dbReference>
<organism evidence="17 18">
    <name type="scientific">Pomacea canaliculata</name>
    <name type="common">Golden apple snail</name>
    <dbReference type="NCBI Taxonomy" id="400727"/>
    <lineage>
        <taxon>Eukaryota</taxon>
        <taxon>Metazoa</taxon>
        <taxon>Spiralia</taxon>
        <taxon>Lophotrochozoa</taxon>
        <taxon>Mollusca</taxon>
        <taxon>Gastropoda</taxon>
        <taxon>Caenogastropoda</taxon>
        <taxon>Architaenioglossa</taxon>
        <taxon>Ampullarioidea</taxon>
        <taxon>Ampullariidae</taxon>
        <taxon>Pomacea</taxon>
    </lineage>
</organism>
<comment type="similarity">
    <text evidence="3">Belongs to the EGR C2H2-type zinc-finger protein family.</text>
</comment>
<keyword evidence="7" id="KW-0862">Zinc</keyword>
<evidence type="ECO:0000259" key="16">
    <source>
        <dbReference type="PROSITE" id="PS50157"/>
    </source>
</evidence>
<keyword evidence="13" id="KW-0539">Nucleus</keyword>
<accession>A0A2T7PC26</accession>
<dbReference type="SMART" id="SM00355">
    <property type="entry name" value="ZnF_C2H2"/>
    <property type="match status" value="3"/>
</dbReference>
<proteinExistence type="inferred from homology"/>
<dbReference type="GO" id="GO:0005737">
    <property type="term" value="C:cytoplasm"/>
    <property type="evidence" value="ECO:0007669"/>
    <property type="project" value="UniProtKB-SubCell"/>
</dbReference>
<keyword evidence="9" id="KW-0090">Biological rhythms</keyword>
<evidence type="ECO:0000256" key="11">
    <source>
        <dbReference type="ARBA" id="ARBA00023159"/>
    </source>
</evidence>
<dbReference type="GO" id="GO:0000978">
    <property type="term" value="F:RNA polymerase II cis-regulatory region sequence-specific DNA binding"/>
    <property type="evidence" value="ECO:0007669"/>
    <property type="project" value="TreeGrafter"/>
</dbReference>
<reference evidence="17 18" key="1">
    <citation type="submission" date="2018-04" db="EMBL/GenBank/DDBJ databases">
        <title>The genome of golden apple snail Pomacea canaliculata provides insight into stress tolerance and invasive adaptation.</title>
        <authorList>
            <person name="Liu C."/>
            <person name="Liu B."/>
            <person name="Ren Y."/>
            <person name="Zhang Y."/>
            <person name="Wang H."/>
            <person name="Li S."/>
            <person name="Jiang F."/>
            <person name="Yin L."/>
            <person name="Zhang G."/>
            <person name="Qian W."/>
            <person name="Fan W."/>
        </authorList>
    </citation>
    <scope>NUCLEOTIDE SEQUENCE [LARGE SCALE GENOMIC DNA]</scope>
    <source>
        <strain evidence="17">SZHN2017</strain>
        <tissue evidence="17">Muscle</tissue>
    </source>
</reference>
<evidence type="ECO:0000256" key="10">
    <source>
        <dbReference type="ARBA" id="ARBA00023125"/>
    </source>
</evidence>
<name>A0A2T7PC26_POMCA</name>
<dbReference type="PROSITE" id="PS50157">
    <property type="entry name" value="ZINC_FINGER_C2H2_2"/>
    <property type="match status" value="3"/>
</dbReference>
<evidence type="ECO:0000256" key="15">
    <source>
        <dbReference type="SAM" id="MobiDB-lite"/>
    </source>
</evidence>
<dbReference type="GO" id="GO:0048511">
    <property type="term" value="P:rhythmic process"/>
    <property type="evidence" value="ECO:0007669"/>
    <property type="project" value="UniProtKB-KW"/>
</dbReference>